<dbReference type="EnsemblMetazoa" id="AATE010981-RA">
    <property type="protein sequence ID" value="AATE010981-PA.1"/>
    <property type="gene ID" value="AATE010981"/>
</dbReference>
<organism evidence="1">
    <name type="scientific">Anopheles atroparvus</name>
    <name type="common">European mosquito</name>
    <dbReference type="NCBI Taxonomy" id="41427"/>
    <lineage>
        <taxon>Eukaryota</taxon>
        <taxon>Metazoa</taxon>
        <taxon>Ecdysozoa</taxon>
        <taxon>Arthropoda</taxon>
        <taxon>Hexapoda</taxon>
        <taxon>Insecta</taxon>
        <taxon>Pterygota</taxon>
        <taxon>Neoptera</taxon>
        <taxon>Endopterygota</taxon>
        <taxon>Diptera</taxon>
        <taxon>Nematocera</taxon>
        <taxon>Culicoidea</taxon>
        <taxon>Culicidae</taxon>
        <taxon>Anophelinae</taxon>
        <taxon>Anopheles</taxon>
    </lineage>
</organism>
<dbReference type="VEuPathDB" id="VectorBase:AATE010981"/>
<accession>A0A182J452</accession>
<name>A0A182J452_ANOAO</name>
<proteinExistence type="predicted"/>
<evidence type="ECO:0000313" key="1">
    <source>
        <dbReference type="EnsemblMetazoa" id="AATE010981-PA.1"/>
    </source>
</evidence>
<sequence>MYSKPSQHSDTITLGPRATWKRSNIGRTTSKTYFSRWKWAELLYSDRRRLVVGATFAITLIAFGISSWHQHMHGRSPPPVRPSALVLCPGEATWSPRGTTIGGVVQAR</sequence>
<dbReference type="AlphaFoldDB" id="A0A182J452"/>
<reference evidence="1" key="1">
    <citation type="submission" date="2022-08" db="UniProtKB">
        <authorList>
            <consortium name="EnsemblMetazoa"/>
        </authorList>
    </citation>
    <scope>IDENTIFICATION</scope>
    <source>
        <strain evidence="1">EBRO</strain>
    </source>
</reference>
<protein>
    <submittedName>
        <fullName evidence="1">Uncharacterized protein</fullName>
    </submittedName>
</protein>